<feature type="compositionally biased region" description="Low complexity" evidence="1">
    <location>
        <begin position="1"/>
        <end position="18"/>
    </location>
</feature>
<comment type="caution">
    <text evidence="3">The sequence shown here is derived from an EMBL/GenBank/DDBJ whole genome shotgun (WGS) entry which is preliminary data.</text>
</comment>
<keyword evidence="4" id="KW-1185">Reference proteome</keyword>
<evidence type="ECO:0000313" key="4">
    <source>
        <dbReference type="Proteomes" id="UP000031364"/>
    </source>
</evidence>
<reference evidence="3 4" key="1">
    <citation type="journal article" date="2014" name="Int. J. Syst. Evol. Microbiol.">
        <title>Nocardia vulneris sp. nov., isolated from wounds of human patients in North America.</title>
        <authorList>
            <person name="Lasker B.A."/>
            <person name="Bell M."/>
            <person name="Klenk H.P."/>
            <person name="Sproer C."/>
            <person name="Schumann C."/>
            <person name="Schumann P."/>
            <person name="Brown J.M."/>
        </authorList>
    </citation>
    <scope>NUCLEOTIDE SEQUENCE [LARGE SCALE GENOMIC DNA]</scope>
    <source>
        <strain evidence="3 4">W9851</strain>
    </source>
</reference>
<dbReference type="EMBL" id="JNFP01000017">
    <property type="protein sequence ID" value="KIA63927.1"/>
    <property type="molecule type" value="Genomic_DNA"/>
</dbReference>
<keyword evidence="2" id="KW-0812">Transmembrane</keyword>
<feature type="region of interest" description="Disordered" evidence="1">
    <location>
        <begin position="140"/>
        <end position="160"/>
    </location>
</feature>
<protein>
    <submittedName>
        <fullName evidence="3">Uncharacterized protein</fullName>
    </submittedName>
</protein>
<proteinExistence type="predicted"/>
<keyword evidence="2" id="KW-0472">Membrane</keyword>
<evidence type="ECO:0000313" key="3">
    <source>
        <dbReference type="EMBL" id="KIA63927.1"/>
    </source>
</evidence>
<sequence>MELALPEPAAAPPVAETPLVPPDLDSDTVRTACAGSAVAGLSLIVAGILTGSGRGVGSSLGSSLSGLGSAVGSAGVGSAAVGSAAVGSAAVGSAMTGSGLACLLWPQELPPFPGLPLDLTPPAVAAPILPTQFPDILEAPPISPPLPRQQPVLSPPSLHREAVPPAGDPVAWNMLQLVTVMLVVVIGTVRTGATYTRRHKHD</sequence>
<evidence type="ECO:0000256" key="1">
    <source>
        <dbReference type="SAM" id="MobiDB-lite"/>
    </source>
</evidence>
<feature type="transmembrane region" description="Helical" evidence="2">
    <location>
        <begin position="170"/>
        <end position="189"/>
    </location>
</feature>
<feature type="region of interest" description="Disordered" evidence="1">
    <location>
        <begin position="1"/>
        <end position="21"/>
    </location>
</feature>
<accession>A0ABR4ZEX2</accession>
<keyword evidence="2" id="KW-1133">Transmembrane helix</keyword>
<evidence type="ECO:0000256" key="2">
    <source>
        <dbReference type="SAM" id="Phobius"/>
    </source>
</evidence>
<gene>
    <name evidence="3" type="ORF">FG87_16220</name>
</gene>
<dbReference type="Proteomes" id="UP000031364">
    <property type="component" value="Unassembled WGS sequence"/>
</dbReference>
<organism evidence="3 4">
    <name type="scientific">Nocardia vulneris</name>
    <dbReference type="NCBI Taxonomy" id="1141657"/>
    <lineage>
        <taxon>Bacteria</taxon>
        <taxon>Bacillati</taxon>
        <taxon>Actinomycetota</taxon>
        <taxon>Actinomycetes</taxon>
        <taxon>Mycobacteriales</taxon>
        <taxon>Nocardiaceae</taxon>
        <taxon>Nocardia</taxon>
    </lineage>
</organism>
<name>A0ABR4ZEX2_9NOCA</name>